<feature type="non-terminal residue" evidence="1">
    <location>
        <position position="1"/>
    </location>
</feature>
<dbReference type="EMBL" id="BTSX01000006">
    <property type="protein sequence ID" value="GMT03840.1"/>
    <property type="molecule type" value="Genomic_DNA"/>
</dbReference>
<dbReference type="AlphaFoldDB" id="A0AAV5UCF5"/>
<sequence length="69" mass="8030">LHSLPFGRTCRLWPLLLHHFIVRKTRSPAELLALAHQKVIYLILRCAVESRCHPLTYDDSRTNSIQNPL</sequence>
<keyword evidence="2" id="KW-1185">Reference proteome</keyword>
<gene>
    <name evidence="1" type="ORF">PENTCL1PPCAC_26014</name>
</gene>
<feature type="non-terminal residue" evidence="1">
    <location>
        <position position="69"/>
    </location>
</feature>
<comment type="caution">
    <text evidence="1">The sequence shown here is derived from an EMBL/GenBank/DDBJ whole genome shotgun (WGS) entry which is preliminary data.</text>
</comment>
<name>A0AAV5UCF5_9BILA</name>
<proteinExistence type="predicted"/>
<dbReference type="Proteomes" id="UP001432027">
    <property type="component" value="Unassembled WGS sequence"/>
</dbReference>
<protein>
    <submittedName>
        <fullName evidence="1">Uncharacterized protein</fullName>
    </submittedName>
</protein>
<accession>A0AAV5UCF5</accession>
<organism evidence="1 2">
    <name type="scientific">Pristionchus entomophagus</name>
    <dbReference type="NCBI Taxonomy" id="358040"/>
    <lineage>
        <taxon>Eukaryota</taxon>
        <taxon>Metazoa</taxon>
        <taxon>Ecdysozoa</taxon>
        <taxon>Nematoda</taxon>
        <taxon>Chromadorea</taxon>
        <taxon>Rhabditida</taxon>
        <taxon>Rhabditina</taxon>
        <taxon>Diplogasteromorpha</taxon>
        <taxon>Diplogasteroidea</taxon>
        <taxon>Neodiplogasteridae</taxon>
        <taxon>Pristionchus</taxon>
    </lineage>
</organism>
<evidence type="ECO:0000313" key="1">
    <source>
        <dbReference type="EMBL" id="GMT03840.1"/>
    </source>
</evidence>
<reference evidence="1" key="1">
    <citation type="submission" date="2023-10" db="EMBL/GenBank/DDBJ databases">
        <title>Genome assembly of Pristionchus species.</title>
        <authorList>
            <person name="Yoshida K."/>
            <person name="Sommer R.J."/>
        </authorList>
    </citation>
    <scope>NUCLEOTIDE SEQUENCE</scope>
    <source>
        <strain evidence="1">RS0144</strain>
    </source>
</reference>
<evidence type="ECO:0000313" key="2">
    <source>
        <dbReference type="Proteomes" id="UP001432027"/>
    </source>
</evidence>